<dbReference type="SUPFAM" id="SSF51294">
    <property type="entry name" value="Hedgehog/intein (Hint) domain"/>
    <property type="match status" value="1"/>
</dbReference>
<evidence type="ECO:0000256" key="4">
    <source>
        <dbReference type="SAM" id="MobiDB-lite"/>
    </source>
</evidence>
<dbReference type="InterPro" id="IPR001767">
    <property type="entry name" value="Hedgehog_Hint"/>
</dbReference>
<reference evidence="6 7" key="1">
    <citation type="submission" date="2022-05" db="EMBL/GenBank/DDBJ databases">
        <authorList>
            <consortium name="Genoscope - CEA"/>
            <person name="William W."/>
        </authorList>
    </citation>
    <scope>NUCLEOTIDE SEQUENCE [LARGE SCALE GENOMIC DNA]</scope>
</reference>
<feature type="region of interest" description="Disordered" evidence="4">
    <location>
        <begin position="688"/>
        <end position="707"/>
    </location>
</feature>
<dbReference type="Pfam" id="PF01079">
    <property type="entry name" value="Hint"/>
    <property type="match status" value="1"/>
</dbReference>
<dbReference type="Gene3D" id="3.40.50.300">
    <property type="entry name" value="P-loop containing nucleotide triphosphate hydrolases"/>
    <property type="match status" value="1"/>
</dbReference>
<organism evidence="6 7">
    <name type="scientific">Porites lobata</name>
    <dbReference type="NCBI Taxonomy" id="104759"/>
    <lineage>
        <taxon>Eukaryota</taxon>
        <taxon>Metazoa</taxon>
        <taxon>Cnidaria</taxon>
        <taxon>Anthozoa</taxon>
        <taxon>Hexacorallia</taxon>
        <taxon>Scleractinia</taxon>
        <taxon>Fungiina</taxon>
        <taxon>Poritidae</taxon>
        <taxon>Porites</taxon>
    </lineage>
</organism>
<evidence type="ECO:0000313" key="6">
    <source>
        <dbReference type="EMBL" id="CAH3142292.1"/>
    </source>
</evidence>
<dbReference type="PANTHER" id="PTHR10903">
    <property type="entry name" value="GTPASE, IMAP FAMILY MEMBER-RELATED"/>
    <property type="match status" value="1"/>
</dbReference>
<dbReference type="PROSITE" id="PS51720">
    <property type="entry name" value="G_AIG1"/>
    <property type="match status" value="1"/>
</dbReference>
<dbReference type="PANTHER" id="PTHR10903:SF184">
    <property type="entry name" value="GTP-BINDING PROTEIN A"/>
    <property type="match status" value="1"/>
</dbReference>
<dbReference type="CDD" id="cd00081">
    <property type="entry name" value="Hint"/>
    <property type="match status" value="1"/>
</dbReference>
<dbReference type="Pfam" id="PF04548">
    <property type="entry name" value="AIG1"/>
    <property type="match status" value="1"/>
</dbReference>
<dbReference type="Proteomes" id="UP001159405">
    <property type="component" value="Unassembled WGS sequence"/>
</dbReference>
<keyword evidence="7" id="KW-1185">Reference proteome</keyword>
<keyword evidence="2" id="KW-0547">Nucleotide-binding</keyword>
<feature type="non-terminal residue" evidence="6">
    <location>
        <position position="1"/>
    </location>
</feature>
<dbReference type="InterPro" id="IPR027417">
    <property type="entry name" value="P-loop_NTPase"/>
</dbReference>
<dbReference type="EMBL" id="CALNXK010000068">
    <property type="protein sequence ID" value="CAH3142292.1"/>
    <property type="molecule type" value="Genomic_DNA"/>
</dbReference>
<keyword evidence="3" id="KW-0342">GTP-binding</keyword>
<feature type="domain" description="AIG1-type G" evidence="5">
    <location>
        <begin position="386"/>
        <end position="615"/>
    </location>
</feature>
<evidence type="ECO:0000256" key="2">
    <source>
        <dbReference type="ARBA" id="ARBA00022741"/>
    </source>
</evidence>
<dbReference type="InterPro" id="IPR003587">
    <property type="entry name" value="Hint_dom_N"/>
</dbReference>
<sequence length="881" mass="98986">DLPCSSGFAKNTGWRYQGILRIKPRIMDVPAWAFSNLCLIGRTYDSKNNRAGIDIFPQEIKTRTENVNRFSFQYKFIESKEDVRDLLNISGAISLKIKANIFKVEGAGKYINNNNKDEGVSEILAVVKCTTVNKTMDGTAKANDELINCQSLGTHYVRSVTYGAEMVASLKFKSSSSSKSVNVTGKLDGGLDIAGIVTAGLEAELNKLTSDCNKANDLSIEYYATDLPDKNPTNLEDLVKLIQEFPSRLRTINDGLGVPIKIELQPIENVYPNLGKVSSVPVHECDIDEIECRFDDLNEAQRLVSVYITNGGVLDGEMKEFRSKVSKILRTFRSAISSLEQEKVTQCLEVYEKALSKEDYEGKFAAHWRELLKKKAPTTDIKLPSGKDLTVVLLGKTGNGKSATGNTIIGKRYFTSESDGLAVTQECEHGRRSLERSIFVIDTPGVLYTAAVKRSTAVALACQARLDQEKILTEVSKIFALAPRGFDAFLFVARYGSRLTGEDEQALRLLTTFLGNESLKYTILVLTYGDQTKNAVEEQNITIEECCMRWVRNAPEWMRHFVDDINERVVLFNNMLREEKDPEGYKKQLTNLINTIDKMNLAKSPFINSLTDASKEVLEERIKKTLDSSGFTLKFEQLKQERERLRKKLLEEKDLSEEDKSEYENLLRDVEDKIEAKNREKKAIEIEERQEHAKKETQNKSGGAATKKLHSLKIGEKVQVAAKGNICLEPVITFIHREQEKLQEFLSITTTKNNNLKITEDHLLFVEKIGLSQAIPARDVQIGDTVYVKQNGLMKTATVQDISTVYEKGVYTPASDPHVTTANDVHTSCYFDVLSHKLSQRAMAVPRAVYHVCPGILRWISGFGEKDGFPGWCRLAHKILT</sequence>
<feature type="compositionally biased region" description="Basic and acidic residues" evidence="4">
    <location>
        <begin position="688"/>
        <end position="698"/>
    </location>
</feature>
<dbReference type="InterPro" id="IPR006703">
    <property type="entry name" value="G_AIG1"/>
</dbReference>
<dbReference type="InterPro" id="IPR045058">
    <property type="entry name" value="GIMA/IAN/Toc"/>
</dbReference>
<dbReference type="InterPro" id="IPR036844">
    <property type="entry name" value="Hint_dom_sf"/>
</dbReference>
<gene>
    <name evidence="6" type="ORF">PLOB_00042248</name>
</gene>
<protein>
    <recommendedName>
        <fullName evidence="5">AIG1-type G domain-containing protein</fullName>
    </recommendedName>
</protein>
<accession>A0ABN8PFH5</accession>
<evidence type="ECO:0000259" key="5">
    <source>
        <dbReference type="PROSITE" id="PS51720"/>
    </source>
</evidence>
<proteinExistence type="inferred from homology"/>
<dbReference type="SMART" id="SM00306">
    <property type="entry name" value="HintN"/>
    <property type="match status" value="1"/>
</dbReference>
<name>A0ABN8PFH5_9CNID</name>
<comment type="caution">
    <text evidence="6">The sequence shown here is derived from an EMBL/GenBank/DDBJ whole genome shotgun (WGS) entry which is preliminary data.</text>
</comment>
<comment type="similarity">
    <text evidence="1">Belongs to the TRAFAC class TrmE-Era-EngA-EngB-Septin-like GTPase superfamily. AIG1/Toc34/Toc159-like paraseptin GTPase family. IAN subfamily.</text>
</comment>
<evidence type="ECO:0000256" key="1">
    <source>
        <dbReference type="ARBA" id="ARBA00008535"/>
    </source>
</evidence>
<dbReference type="Gene3D" id="2.170.16.10">
    <property type="entry name" value="Hedgehog/Intein (Hint) domain"/>
    <property type="match status" value="1"/>
</dbReference>
<evidence type="ECO:0000256" key="3">
    <source>
        <dbReference type="ARBA" id="ARBA00023134"/>
    </source>
</evidence>
<evidence type="ECO:0000313" key="7">
    <source>
        <dbReference type="Proteomes" id="UP001159405"/>
    </source>
</evidence>
<dbReference type="SUPFAM" id="SSF52540">
    <property type="entry name" value="P-loop containing nucleoside triphosphate hydrolases"/>
    <property type="match status" value="1"/>
</dbReference>